<dbReference type="EMBL" id="ML987193">
    <property type="protein sequence ID" value="KAF2251209.1"/>
    <property type="molecule type" value="Genomic_DNA"/>
</dbReference>
<dbReference type="InterPro" id="IPR020904">
    <property type="entry name" value="Sc_DH/Rdtase_CS"/>
</dbReference>
<dbReference type="Proteomes" id="UP000800094">
    <property type="component" value="Unassembled WGS sequence"/>
</dbReference>
<gene>
    <name evidence="4" type="ORF">BU26DRAFT_517920</name>
</gene>
<dbReference type="Gene3D" id="3.40.50.720">
    <property type="entry name" value="NAD(P)-binding Rossmann-like Domain"/>
    <property type="match status" value="1"/>
</dbReference>
<proteinExistence type="inferred from homology"/>
<evidence type="ECO:0000256" key="2">
    <source>
        <dbReference type="ARBA" id="ARBA00022857"/>
    </source>
</evidence>
<dbReference type="GeneID" id="54582026"/>
<name>A0A6A6ILW2_9PLEO</name>
<dbReference type="PRINTS" id="PR00081">
    <property type="entry name" value="GDHRDH"/>
</dbReference>
<dbReference type="SUPFAM" id="SSF51735">
    <property type="entry name" value="NAD(P)-binding Rossmann-fold domains"/>
    <property type="match status" value="1"/>
</dbReference>
<dbReference type="PANTHER" id="PTHR24321:SF8">
    <property type="entry name" value="ESTRADIOL 17-BETA-DEHYDROGENASE 8-RELATED"/>
    <property type="match status" value="1"/>
</dbReference>
<dbReference type="PRINTS" id="PR00080">
    <property type="entry name" value="SDRFAMILY"/>
</dbReference>
<keyword evidence="3" id="KW-0560">Oxidoreductase</keyword>
<evidence type="ECO:0000313" key="5">
    <source>
        <dbReference type="Proteomes" id="UP000800094"/>
    </source>
</evidence>
<dbReference type="RefSeq" id="XP_033686213.1">
    <property type="nucleotide sequence ID" value="XM_033828696.1"/>
</dbReference>
<dbReference type="AlphaFoldDB" id="A0A6A6ILW2"/>
<dbReference type="PROSITE" id="PS00061">
    <property type="entry name" value="ADH_SHORT"/>
    <property type="match status" value="1"/>
</dbReference>
<evidence type="ECO:0000313" key="4">
    <source>
        <dbReference type="EMBL" id="KAF2251209.1"/>
    </source>
</evidence>
<sequence>MPLLAGKVIALTGAASGIGLATAHLLASRGATLSLADVNAAALDKAEKEIRAKYPGVQVLPYELDVRTEEQVGKWIETTVGVFGRLDGCANLAGVIGKSIGLKGIAEQDVSEWDFIMDVNLKGMMLCLKHQLRYISDGGSIVNAASIAGLQGRPNNAAYAASKHGVIGLTRSAAKEVGSRQVRVNAICPGYIETPMNANARKIAEENSAAETEHRTSEAMSVALKRSGKANEVAELIAFLLGDGSSFITGGAHSVDGGWNC</sequence>
<dbReference type="CDD" id="cd05233">
    <property type="entry name" value="SDR_c"/>
    <property type="match status" value="1"/>
</dbReference>
<evidence type="ECO:0000256" key="3">
    <source>
        <dbReference type="ARBA" id="ARBA00023002"/>
    </source>
</evidence>
<keyword evidence="2" id="KW-0521">NADP</keyword>
<evidence type="ECO:0000256" key="1">
    <source>
        <dbReference type="ARBA" id="ARBA00006484"/>
    </source>
</evidence>
<keyword evidence="5" id="KW-1185">Reference proteome</keyword>
<dbReference type="GO" id="GO:0016491">
    <property type="term" value="F:oxidoreductase activity"/>
    <property type="evidence" value="ECO:0007669"/>
    <property type="project" value="UniProtKB-KW"/>
</dbReference>
<dbReference type="InterPro" id="IPR036291">
    <property type="entry name" value="NAD(P)-bd_dom_sf"/>
</dbReference>
<dbReference type="FunFam" id="3.40.50.720:FF:000084">
    <property type="entry name" value="Short-chain dehydrogenase reductase"/>
    <property type="match status" value="1"/>
</dbReference>
<reference evidence="4" key="1">
    <citation type="journal article" date="2020" name="Stud. Mycol.">
        <title>101 Dothideomycetes genomes: a test case for predicting lifestyles and emergence of pathogens.</title>
        <authorList>
            <person name="Haridas S."/>
            <person name="Albert R."/>
            <person name="Binder M."/>
            <person name="Bloem J."/>
            <person name="Labutti K."/>
            <person name="Salamov A."/>
            <person name="Andreopoulos B."/>
            <person name="Baker S."/>
            <person name="Barry K."/>
            <person name="Bills G."/>
            <person name="Bluhm B."/>
            <person name="Cannon C."/>
            <person name="Castanera R."/>
            <person name="Culley D."/>
            <person name="Daum C."/>
            <person name="Ezra D."/>
            <person name="Gonzalez J."/>
            <person name="Henrissat B."/>
            <person name="Kuo A."/>
            <person name="Liang C."/>
            <person name="Lipzen A."/>
            <person name="Lutzoni F."/>
            <person name="Magnuson J."/>
            <person name="Mondo S."/>
            <person name="Nolan M."/>
            <person name="Ohm R."/>
            <person name="Pangilinan J."/>
            <person name="Park H.-J."/>
            <person name="Ramirez L."/>
            <person name="Alfaro M."/>
            <person name="Sun H."/>
            <person name="Tritt A."/>
            <person name="Yoshinaga Y."/>
            <person name="Zwiers L.-H."/>
            <person name="Turgeon B."/>
            <person name="Goodwin S."/>
            <person name="Spatafora J."/>
            <person name="Crous P."/>
            <person name="Grigoriev I."/>
        </authorList>
    </citation>
    <scope>NUCLEOTIDE SEQUENCE</scope>
    <source>
        <strain evidence="4">CBS 122368</strain>
    </source>
</reference>
<dbReference type="Pfam" id="PF13561">
    <property type="entry name" value="adh_short_C2"/>
    <property type="match status" value="1"/>
</dbReference>
<protein>
    <submittedName>
        <fullName evidence="4">NAD(P)-binding protein</fullName>
    </submittedName>
</protein>
<dbReference type="InterPro" id="IPR002347">
    <property type="entry name" value="SDR_fam"/>
</dbReference>
<accession>A0A6A6ILW2</accession>
<dbReference type="OrthoDB" id="1669814at2759"/>
<dbReference type="PANTHER" id="PTHR24321">
    <property type="entry name" value="DEHYDROGENASES, SHORT CHAIN"/>
    <property type="match status" value="1"/>
</dbReference>
<organism evidence="4 5">
    <name type="scientific">Trematosphaeria pertusa</name>
    <dbReference type="NCBI Taxonomy" id="390896"/>
    <lineage>
        <taxon>Eukaryota</taxon>
        <taxon>Fungi</taxon>
        <taxon>Dikarya</taxon>
        <taxon>Ascomycota</taxon>
        <taxon>Pezizomycotina</taxon>
        <taxon>Dothideomycetes</taxon>
        <taxon>Pleosporomycetidae</taxon>
        <taxon>Pleosporales</taxon>
        <taxon>Massarineae</taxon>
        <taxon>Trematosphaeriaceae</taxon>
        <taxon>Trematosphaeria</taxon>
    </lineage>
</organism>
<comment type="similarity">
    <text evidence="1">Belongs to the short-chain dehydrogenases/reductases (SDR) family.</text>
</comment>